<proteinExistence type="predicted"/>
<dbReference type="AlphaFoldDB" id="A0A3P7XF42"/>
<dbReference type="EMBL" id="UZAH01025459">
    <property type="protein sequence ID" value="VDO64339.1"/>
    <property type="molecule type" value="Genomic_DNA"/>
</dbReference>
<dbReference type="OrthoDB" id="5870388at2759"/>
<evidence type="ECO:0000313" key="3">
    <source>
        <dbReference type="WBParaSite" id="HPBE_0000537701-mRNA-1"/>
    </source>
</evidence>
<accession>A0A3P7XF42</accession>
<dbReference type="WBParaSite" id="HPBE_0000537701-mRNA-1">
    <property type="protein sequence ID" value="HPBE_0000537701-mRNA-1"/>
    <property type="gene ID" value="HPBE_0000537701"/>
</dbReference>
<reference evidence="3" key="2">
    <citation type="submission" date="2019-09" db="UniProtKB">
        <authorList>
            <consortium name="WormBaseParasite"/>
        </authorList>
    </citation>
    <scope>IDENTIFICATION</scope>
</reference>
<name>A0A3P7XF42_HELPZ</name>
<keyword evidence="2" id="KW-1185">Reference proteome</keyword>
<organism evidence="1">
    <name type="scientific">Heligmosomoides polygyrus</name>
    <name type="common">Parasitic roundworm</name>
    <dbReference type="NCBI Taxonomy" id="6339"/>
    <lineage>
        <taxon>Eukaryota</taxon>
        <taxon>Metazoa</taxon>
        <taxon>Ecdysozoa</taxon>
        <taxon>Nematoda</taxon>
        <taxon>Chromadorea</taxon>
        <taxon>Rhabditida</taxon>
        <taxon>Rhabditina</taxon>
        <taxon>Rhabditomorpha</taxon>
        <taxon>Strongyloidea</taxon>
        <taxon>Heligmosomidae</taxon>
        <taxon>Heligmosomoides</taxon>
    </lineage>
</organism>
<dbReference type="Proteomes" id="UP000050761">
    <property type="component" value="Unassembled WGS sequence"/>
</dbReference>
<evidence type="ECO:0000313" key="2">
    <source>
        <dbReference type="Proteomes" id="UP000050761"/>
    </source>
</evidence>
<reference evidence="1 2" key="1">
    <citation type="submission" date="2018-11" db="EMBL/GenBank/DDBJ databases">
        <authorList>
            <consortium name="Pathogen Informatics"/>
        </authorList>
    </citation>
    <scope>NUCLEOTIDE SEQUENCE [LARGE SCALE GENOMIC DNA]</scope>
</reference>
<protein>
    <submittedName>
        <fullName evidence="1 3">Uncharacterized protein</fullName>
    </submittedName>
</protein>
<evidence type="ECO:0000313" key="1">
    <source>
        <dbReference type="EMBL" id="VDO64339.1"/>
    </source>
</evidence>
<gene>
    <name evidence="1" type="ORF">HPBE_LOCUS5378</name>
</gene>
<sequence>MFDVEAAKIDNGFTLERRHQQQPRPHVSVATLLPQKHHTITFSGPRKKFIPLTQVDRWPPPLRGLVMPSASRQPIAAYDTATPWNPVTEMGTIGRSAYSDHVEAYTLPRSIGSSQPKHMNGYNYKPDYCVTLGRVRPTYEPSTFDENRRFATMEPAQSRRYCSTIYIDNGNDYGTIKSSPGGVGGVQKKTMLWAALKRQQLRPDDKKQVSRHRLPFWVIETEHSLSPFLTCSRRQKNIFLPPNARLEVSGAF</sequence>